<protein>
    <submittedName>
        <fullName evidence="1">Uncharacterized protein</fullName>
    </submittedName>
</protein>
<evidence type="ECO:0000313" key="2">
    <source>
        <dbReference type="Proteomes" id="UP001060085"/>
    </source>
</evidence>
<comment type="caution">
    <text evidence="1">The sequence shown here is derived from an EMBL/GenBank/DDBJ whole genome shotgun (WGS) entry which is preliminary data.</text>
</comment>
<proteinExistence type="predicted"/>
<accession>A0ACC0C9Z4</accession>
<name>A0ACC0C9Z4_CATRO</name>
<reference evidence="2" key="1">
    <citation type="journal article" date="2023" name="Nat. Plants">
        <title>Single-cell RNA sequencing provides a high-resolution roadmap for understanding the multicellular compartmentation of specialized metabolism.</title>
        <authorList>
            <person name="Sun S."/>
            <person name="Shen X."/>
            <person name="Li Y."/>
            <person name="Li Y."/>
            <person name="Wang S."/>
            <person name="Li R."/>
            <person name="Zhang H."/>
            <person name="Shen G."/>
            <person name="Guo B."/>
            <person name="Wei J."/>
            <person name="Xu J."/>
            <person name="St-Pierre B."/>
            <person name="Chen S."/>
            <person name="Sun C."/>
        </authorList>
    </citation>
    <scope>NUCLEOTIDE SEQUENCE [LARGE SCALE GENOMIC DNA]</scope>
</reference>
<sequence length="128" mass="14317">MKALDTPLKGFVRPTEVAKMEGSKTVKMRDTSSKDFDKLPTSYRKNQSPMDLKLGLITRDRTKKLKASNENEDNGMDHSRKQLEGENWLSVREGHPTANGSPTPTSSRPFTDSRSHPTITVGVWLGQC</sequence>
<evidence type="ECO:0000313" key="1">
    <source>
        <dbReference type="EMBL" id="KAI5681751.1"/>
    </source>
</evidence>
<gene>
    <name evidence="1" type="ORF">M9H77_02979</name>
</gene>
<dbReference type="EMBL" id="CM044701">
    <property type="protein sequence ID" value="KAI5681751.1"/>
    <property type="molecule type" value="Genomic_DNA"/>
</dbReference>
<dbReference type="Proteomes" id="UP001060085">
    <property type="component" value="Linkage Group LG01"/>
</dbReference>
<organism evidence="1 2">
    <name type="scientific">Catharanthus roseus</name>
    <name type="common">Madagascar periwinkle</name>
    <name type="synonym">Vinca rosea</name>
    <dbReference type="NCBI Taxonomy" id="4058"/>
    <lineage>
        <taxon>Eukaryota</taxon>
        <taxon>Viridiplantae</taxon>
        <taxon>Streptophyta</taxon>
        <taxon>Embryophyta</taxon>
        <taxon>Tracheophyta</taxon>
        <taxon>Spermatophyta</taxon>
        <taxon>Magnoliopsida</taxon>
        <taxon>eudicotyledons</taxon>
        <taxon>Gunneridae</taxon>
        <taxon>Pentapetalae</taxon>
        <taxon>asterids</taxon>
        <taxon>lamiids</taxon>
        <taxon>Gentianales</taxon>
        <taxon>Apocynaceae</taxon>
        <taxon>Rauvolfioideae</taxon>
        <taxon>Vinceae</taxon>
        <taxon>Catharanthinae</taxon>
        <taxon>Catharanthus</taxon>
    </lineage>
</organism>
<keyword evidence="2" id="KW-1185">Reference proteome</keyword>